<dbReference type="PANTHER" id="PTHR11769">
    <property type="entry name" value="HYALURONIDASE"/>
    <property type="match status" value="1"/>
</dbReference>
<accession>A0A0K0E2N5</accession>
<feature type="disulfide bond" evidence="5">
    <location>
        <begin position="202"/>
        <end position="214"/>
    </location>
</feature>
<keyword evidence="2 5" id="KW-1015">Disulfide bond</keyword>
<evidence type="ECO:0000256" key="5">
    <source>
        <dbReference type="PIRSR" id="PIRSR038193-3"/>
    </source>
</evidence>
<evidence type="ECO:0000256" key="2">
    <source>
        <dbReference type="ARBA" id="ARBA00023157"/>
    </source>
</evidence>
<dbReference type="InterPro" id="IPR018155">
    <property type="entry name" value="Hyaluronidase"/>
</dbReference>
<dbReference type="SUPFAM" id="SSF51445">
    <property type="entry name" value="(Trans)glycosidases"/>
    <property type="match status" value="1"/>
</dbReference>
<protein>
    <recommendedName>
        <fullName evidence="6">Hyaluronidase</fullName>
        <ecNumber evidence="6">3.2.1.35</ecNumber>
    </recommendedName>
</protein>
<evidence type="ECO:0000256" key="1">
    <source>
        <dbReference type="ARBA" id="ARBA00008871"/>
    </source>
</evidence>
<dbReference type="GO" id="GO:0004415">
    <property type="term" value="F:hyalurononglucosaminidase activity"/>
    <property type="evidence" value="ECO:0007669"/>
    <property type="project" value="UniProtKB-UniRule"/>
</dbReference>
<feature type="disulfide bond" evidence="5">
    <location>
        <begin position="35"/>
        <end position="329"/>
    </location>
</feature>
<comment type="similarity">
    <text evidence="1 3 6">Belongs to the glycosyl hydrolase 56 family.</text>
</comment>
<dbReference type="InterPro" id="IPR017853">
    <property type="entry name" value="GH"/>
</dbReference>
<dbReference type="GO" id="GO:0005975">
    <property type="term" value="P:carbohydrate metabolic process"/>
    <property type="evidence" value="ECO:0007669"/>
    <property type="project" value="UniProtKB-UniRule"/>
</dbReference>
<evidence type="ECO:0000256" key="4">
    <source>
        <dbReference type="PIRSR" id="PIRSR038193-1"/>
    </source>
</evidence>
<dbReference type="PRINTS" id="PR00846">
    <property type="entry name" value="GLHYDRLASE56"/>
</dbReference>
<dbReference type="Gene3D" id="3.20.20.70">
    <property type="entry name" value="Aldolase class I"/>
    <property type="match status" value="1"/>
</dbReference>
<keyword evidence="6" id="KW-0326">Glycosidase</keyword>
<organism evidence="9">
    <name type="scientific">Strongyloides stercoralis</name>
    <name type="common">Threadworm</name>
    <dbReference type="NCBI Taxonomy" id="6248"/>
    <lineage>
        <taxon>Eukaryota</taxon>
        <taxon>Metazoa</taxon>
        <taxon>Ecdysozoa</taxon>
        <taxon>Nematoda</taxon>
        <taxon>Chromadorea</taxon>
        <taxon>Rhabditida</taxon>
        <taxon>Tylenchina</taxon>
        <taxon>Panagrolaimomorpha</taxon>
        <taxon>Strongyloidoidea</taxon>
        <taxon>Strongyloididae</taxon>
        <taxon>Strongyloides</taxon>
    </lineage>
</organism>
<dbReference type="WBParaSite" id="SSTP_0000375400.1">
    <property type="protein sequence ID" value="SSTP_0000375400.1"/>
    <property type="gene ID" value="SSTP_0000375400"/>
</dbReference>
<evidence type="ECO:0000256" key="3">
    <source>
        <dbReference type="PIRNR" id="PIRNR038193"/>
    </source>
</evidence>
<feature type="chain" id="PRO_5005327434" description="Hyaluronidase" evidence="7">
    <location>
        <begin position="17"/>
        <end position="409"/>
    </location>
</feature>
<name>A0A0K0E2N5_STRER</name>
<evidence type="ECO:0000256" key="6">
    <source>
        <dbReference type="RuleBase" id="RU610713"/>
    </source>
</evidence>
<dbReference type="WBParaSite" id="TCONS_00008185.p1">
    <property type="protein sequence ID" value="TCONS_00008185.p1"/>
    <property type="gene ID" value="XLOC_006156"/>
</dbReference>
<evidence type="ECO:0000313" key="8">
    <source>
        <dbReference type="Proteomes" id="UP000035681"/>
    </source>
</evidence>
<dbReference type="EC" id="3.2.1.35" evidence="6"/>
<feature type="active site" description="Proton donor" evidence="4">
    <location>
        <position position="126"/>
    </location>
</feature>
<dbReference type="InterPro" id="IPR013785">
    <property type="entry name" value="Aldolase_TIM"/>
</dbReference>
<evidence type="ECO:0000256" key="7">
    <source>
        <dbReference type="SAM" id="SignalP"/>
    </source>
</evidence>
<dbReference type="GO" id="GO:0030214">
    <property type="term" value="P:hyaluronan catabolic process"/>
    <property type="evidence" value="ECO:0007669"/>
    <property type="project" value="TreeGrafter"/>
</dbReference>
<dbReference type="Proteomes" id="UP000035681">
    <property type="component" value="Unplaced"/>
</dbReference>
<sequence length="409" mass="48485">MKIIIFIILIFINTLSQSVFSIQTKIYWNIPTDVCKSNGINIPLENYSIIFNDEQHFYGEKIVTLYEKNVGLYPYLIKINDSHNQLINGGLPQNVDLDKHIEKLKKNINILIPNKKFNGLAIIDIEKWRPLFEANWLSKKIYQKESINNVFQNFSNASQSTSIKLGEKQFNEGALNFMIKTIKVCKLLRPFAKWGFYGFPICDMNGDKRKNQYCYYDINNKLIQFLKYVDALYPTAYIYEGHSYNNQKIYINRVLKEAKRLNKLLQKFRYGKKEIYIFHKIEISNKVSENKKNNFYDPYQLCISYGQSIAKEIEGIVIWSTSNDISKRCEIIKQYVELQLGTYLEEFNKLYDKCRDRTHIHEVCHRLKISREDYMCNNFLTSNSIKEWCNVKFYDEKCRLPENNLTKSV</sequence>
<feature type="disulfide bond" evidence="5">
    <location>
        <begin position="354"/>
        <end position="364"/>
    </location>
</feature>
<dbReference type="STRING" id="6248.A0A0K0E2N5"/>
<keyword evidence="6" id="KW-0378">Hydrolase</keyword>
<dbReference type="PANTHER" id="PTHR11769:SF35">
    <property type="entry name" value="HYALURONIDASE"/>
    <property type="match status" value="1"/>
</dbReference>
<feature type="signal peptide" evidence="7">
    <location>
        <begin position="1"/>
        <end position="16"/>
    </location>
</feature>
<dbReference type="AlphaFoldDB" id="A0A0K0E2N5"/>
<comment type="catalytic activity">
    <reaction evidence="6">
        <text>Random hydrolysis of (1-&gt;4)-linkages between N-acetyl-beta-D-glucosamine and D-glucuronate residues in hyaluronate.</text>
        <dbReference type="EC" id="3.2.1.35"/>
    </reaction>
</comment>
<dbReference type="Pfam" id="PF01630">
    <property type="entry name" value="Glyco_hydro_56"/>
    <property type="match status" value="1"/>
</dbReference>
<dbReference type="PIRSF" id="PIRSF038193">
    <property type="entry name" value="Hyaluronidase"/>
    <property type="match status" value="1"/>
</dbReference>
<reference evidence="9" key="1">
    <citation type="submission" date="2015-08" db="UniProtKB">
        <authorList>
            <consortium name="WormBaseParasite"/>
        </authorList>
    </citation>
    <scope>IDENTIFICATION</scope>
</reference>
<evidence type="ECO:0000313" key="9">
    <source>
        <dbReference type="WBParaSite" id="SSTP_0000375400.1"/>
    </source>
</evidence>
<keyword evidence="7" id="KW-0732">Signal</keyword>
<proteinExistence type="inferred from homology"/>
<keyword evidence="8" id="KW-1185">Reference proteome</keyword>